<dbReference type="InterPro" id="IPR013325">
    <property type="entry name" value="RNA_pol_sigma_r2"/>
</dbReference>
<dbReference type="InterPro" id="IPR036388">
    <property type="entry name" value="WH-like_DNA-bd_sf"/>
</dbReference>
<dbReference type="PANTHER" id="PTHR43133">
    <property type="entry name" value="RNA POLYMERASE ECF-TYPE SIGMA FACTO"/>
    <property type="match status" value="1"/>
</dbReference>
<reference evidence="7 8" key="1">
    <citation type="submission" date="2019-01" db="EMBL/GenBank/DDBJ databases">
        <title>Genomic insights into a novel species Rhodoferax sp.</title>
        <authorList>
            <person name="Jin L."/>
        </authorList>
    </citation>
    <scope>NUCLEOTIDE SEQUENCE [LARGE SCALE GENOMIC DNA]</scope>
    <source>
        <strain evidence="7 8">CHu59-6-5</strain>
    </source>
</reference>
<dbReference type="EMBL" id="CP035503">
    <property type="protein sequence ID" value="QDL37604.1"/>
    <property type="molecule type" value="Genomic_DNA"/>
</dbReference>
<dbReference type="InterPro" id="IPR053866">
    <property type="entry name" value="PhyR_sigma2"/>
</dbReference>
<dbReference type="Gene3D" id="1.10.1740.10">
    <property type="match status" value="1"/>
</dbReference>
<dbReference type="InterPro" id="IPR014284">
    <property type="entry name" value="RNA_pol_sigma-70_dom"/>
</dbReference>
<protein>
    <submittedName>
        <fullName evidence="7">Sigma-70 family RNA polymerase sigma factor</fullName>
    </submittedName>
</protein>
<evidence type="ECO:0000259" key="5">
    <source>
        <dbReference type="Pfam" id="PF08281"/>
    </source>
</evidence>
<keyword evidence="3" id="KW-0731">Sigma factor</keyword>
<dbReference type="NCBIfam" id="TIGR02937">
    <property type="entry name" value="sigma70-ECF"/>
    <property type="match status" value="1"/>
</dbReference>
<evidence type="ECO:0000256" key="2">
    <source>
        <dbReference type="ARBA" id="ARBA00023015"/>
    </source>
</evidence>
<dbReference type="Proteomes" id="UP000316798">
    <property type="component" value="Chromosome"/>
</dbReference>
<evidence type="ECO:0000313" key="8">
    <source>
        <dbReference type="Proteomes" id="UP000316798"/>
    </source>
</evidence>
<organism evidence="7 8">
    <name type="scientific">Rhodoferax sediminis</name>
    <dbReference type="NCBI Taxonomy" id="2509614"/>
    <lineage>
        <taxon>Bacteria</taxon>
        <taxon>Pseudomonadati</taxon>
        <taxon>Pseudomonadota</taxon>
        <taxon>Betaproteobacteria</taxon>
        <taxon>Burkholderiales</taxon>
        <taxon>Comamonadaceae</taxon>
        <taxon>Rhodoferax</taxon>
    </lineage>
</organism>
<comment type="similarity">
    <text evidence="1">Belongs to the sigma-70 factor family. ECF subfamily.</text>
</comment>
<dbReference type="KEGG" id="rhf:EUB48_10235"/>
<dbReference type="RefSeq" id="WP_142818830.1">
    <property type="nucleotide sequence ID" value="NZ_CP035503.1"/>
</dbReference>
<proteinExistence type="inferred from homology"/>
<keyword evidence="4" id="KW-0804">Transcription</keyword>
<dbReference type="GO" id="GO:0003677">
    <property type="term" value="F:DNA binding"/>
    <property type="evidence" value="ECO:0007669"/>
    <property type="project" value="InterPro"/>
</dbReference>
<evidence type="ECO:0000259" key="6">
    <source>
        <dbReference type="Pfam" id="PF22029"/>
    </source>
</evidence>
<dbReference type="PANTHER" id="PTHR43133:SF25">
    <property type="entry name" value="RNA POLYMERASE SIGMA FACTOR RFAY-RELATED"/>
    <property type="match status" value="1"/>
</dbReference>
<dbReference type="SUPFAM" id="SSF88659">
    <property type="entry name" value="Sigma3 and sigma4 domains of RNA polymerase sigma factors"/>
    <property type="match status" value="1"/>
</dbReference>
<evidence type="ECO:0000256" key="3">
    <source>
        <dbReference type="ARBA" id="ARBA00023082"/>
    </source>
</evidence>
<keyword evidence="8" id="KW-1185">Reference proteome</keyword>
<evidence type="ECO:0000256" key="4">
    <source>
        <dbReference type="ARBA" id="ARBA00023163"/>
    </source>
</evidence>
<keyword evidence="2" id="KW-0805">Transcription regulation</keyword>
<dbReference type="InterPro" id="IPR013324">
    <property type="entry name" value="RNA_pol_sigma_r3/r4-like"/>
</dbReference>
<dbReference type="InterPro" id="IPR039425">
    <property type="entry name" value="RNA_pol_sigma-70-like"/>
</dbReference>
<sequence>MDHRSELVAQIPGLRRYARVLTGDAWAADDLVQDTLERACSKWRLWTAGSNLRAWLFTLMHNQFVSQLRRSARQSAAGVRVDVDNAGHELQASGAATDLALDIERCLLRLPEEQRVVLLLVSVEDLRYDEVARITGVPLGTVMSRLSRARSRLRELMEGRPDIASNPPVLRRLK</sequence>
<evidence type="ECO:0000256" key="1">
    <source>
        <dbReference type="ARBA" id="ARBA00010641"/>
    </source>
</evidence>
<dbReference type="OrthoDB" id="9797134at2"/>
<feature type="domain" description="RNA polymerase sigma factor 70 region 4 type 2" evidence="5">
    <location>
        <begin position="102"/>
        <end position="153"/>
    </location>
</feature>
<gene>
    <name evidence="7" type="ORF">EUB48_10235</name>
</gene>
<dbReference type="Gene3D" id="1.10.10.10">
    <property type="entry name" value="Winged helix-like DNA-binding domain superfamily/Winged helix DNA-binding domain"/>
    <property type="match status" value="1"/>
</dbReference>
<dbReference type="SUPFAM" id="SSF88946">
    <property type="entry name" value="Sigma2 domain of RNA polymerase sigma factors"/>
    <property type="match status" value="1"/>
</dbReference>
<dbReference type="Pfam" id="PF08281">
    <property type="entry name" value="Sigma70_r4_2"/>
    <property type="match status" value="1"/>
</dbReference>
<feature type="domain" description="PhyR sigma2" evidence="6">
    <location>
        <begin position="8"/>
        <end position="61"/>
    </location>
</feature>
<evidence type="ECO:0000313" key="7">
    <source>
        <dbReference type="EMBL" id="QDL37604.1"/>
    </source>
</evidence>
<dbReference type="GO" id="GO:0016987">
    <property type="term" value="F:sigma factor activity"/>
    <property type="evidence" value="ECO:0007669"/>
    <property type="project" value="UniProtKB-KW"/>
</dbReference>
<dbReference type="GO" id="GO:0006352">
    <property type="term" value="P:DNA-templated transcription initiation"/>
    <property type="evidence" value="ECO:0007669"/>
    <property type="project" value="InterPro"/>
</dbReference>
<dbReference type="InterPro" id="IPR013249">
    <property type="entry name" value="RNA_pol_sigma70_r4_t2"/>
</dbReference>
<dbReference type="Pfam" id="PF22029">
    <property type="entry name" value="PhyR_sigma2"/>
    <property type="match status" value="1"/>
</dbReference>
<dbReference type="AlphaFoldDB" id="A0A515DB07"/>
<name>A0A515DB07_9BURK</name>
<accession>A0A515DB07</accession>